<dbReference type="Pfam" id="PF02518">
    <property type="entry name" value="HATPase_c"/>
    <property type="match status" value="1"/>
</dbReference>
<keyword evidence="14" id="KW-1185">Reference proteome</keyword>
<dbReference type="PANTHER" id="PTHR42878">
    <property type="entry name" value="TWO-COMPONENT HISTIDINE KINASE"/>
    <property type="match status" value="1"/>
</dbReference>
<dbReference type="Gene3D" id="1.10.287.130">
    <property type="match status" value="1"/>
</dbReference>
<comment type="catalytic activity">
    <reaction evidence="1">
        <text>ATP + protein L-histidine = ADP + protein N-phospho-L-histidine.</text>
        <dbReference type="EC" id="2.7.13.3"/>
    </reaction>
</comment>
<dbReference type="CDD" id="cd00082">
    <property type="entry name" value="HisKA"/>
    <property type="match status" value="1"/>
</dbReference>
<keyword evidence="8" id="KW-0067">ATP-binding</keyword>
<protein>
    <recommendedName>
        <fullName evidence="10">Sensor-like histidine kinase SenX3</fullName>
        <ecNumber evidence="3">2.7.13.3</ecNumber>
    </recommendedName>
</protein>
<dbReference type="Proteomes" id="UP000224915">
    <property type="component" value="Unassembled WGS sequence"/>
</dbReference>
<dbReference type="SMART" id="SM00387">
    <property type="entry name" value="HATPase_c"/>
    <property type="match status" value="1"/>
</dbReference>
<dbReference type="PANTHER" id="PTHR42878:SF7">
    <property type="entry name" value="SENSOR HISTIDINE KINASE GLRK"/>
    <property type="match status" value="1"/>
</dbReference>
<keyword evidence="5" id="KW-0808">Transferase</keyword>
<dbReference type="GO" id="GO:0007234">
    <property type="term" value="P:osmosensory signaling via phosphorelay pathway"/>
    <property type="evidence" value="ECO:0007669"/>
    <property type="project" value="TreeGrafter"/>
</dbReference>
<feature type="transmembrane region" description="Helical" evidence="11">
    <location>
        <begin position="20"/>
        <end position="42"/>
    </location>
</feature>
<evidence type="ECO:0000256" key="10">
    <source>
        <dbReference type="ARBA" id="ARBA00039401"/>
    </source>
</evidence>
<comment type="caution">
    <text evidence="13">The sequence shown here is derived from an EMBL/GenBank/DDBJ whole genome shotgun (WGS) entry which is preliminary data.</text>
</comment>
<proteinExistence type="predicted"/>
<evidence type="ECO:0000256" key="5">
    <source>
        <dbReference type="ARBA" id="ARBA00022679"/>
    </source>
</evidence>
<reference evidence="13 14" key="1">
    <citation type="submission" date="2017-10" db="EMBL/GenBank/DDBJ databases">
        <title>Sequencing the genomes of 1000 actinobacteria strains.</title>
        <authorList>
            <person name="Klenk H.-P."/>
        </authorList>
    </citation>
    <scope>NUCLEOTIDE SEQUENCE [LARGE SCALE GENOMIC DNA]</scope>
    <source>
        <strain evidence="13 14">DSM 21801</strain>
    </source>
</reference>
<dbReference type="Pfam" id="PF00512">
    <property type="entry name" value="HisKA"/>
    <property type="match status" value="1"/>
</dbReference>
<keyword evidence="11" id="KW-0812">Transmembrane</keyword>
<dbReference type="InterPro" id="IPR036890">
    <property type="entry name" value="HATPase_C_sf"/>
</dbReference>
<keyword evidence="11" id="KW-0472">Membrane</keyword>
<keyword evidence="6" id="KW-0547">Nucleotide-binding</keyword>
<dbReference type="InterPro" id="IPR004358">
    <property type="entry name" value="Sig_transdc_His_kin-like_C"/>
</dbReference>
<evidence type="ECO:0000256" key="4">
    <source>
        <dbReference type="ARBA" id="ARBA00022553"/>
    </source>
</evidence>
<dbReference type="SUPFAM" id="SSF47384">
    <property type="entry name" value="Homodimeric domain of signal transducing histidine kinase"/>
    <property type="match status" value="1"/>
</dbReference>
<dbReference type="Gene3D" id="3.30.565.10">
    <property type="entry name" value="Histidine kinase-like ATPase, C-terminal domain"/>
    <property type="match status" value="1"/>
</dbReference>
<organism evidence="13 14">
    <name type="scientific">Serinibacter salmoneus</name>
    <dbReference type="NCBI Taxonomy" id="556530"/>
    <lineage>
        <taxon>Bacteria</taxon>
        <taxon>Bacillati</taxon>
        <taxon>Actinomycetota</taxon>
        <taxon>Actinomycetes</taxon>
        <taxon>Micrococcales</taxon>
        <taxon>Beutenbergiaceae</taxon>
        <taxon>Serinibacter</taxon>
    </lineage>
</organism>
<evidence type="ECO:0000256" key="9">
    <source>
        <dbReference type="ARBA" id="ARBA00023012"/>
    </source>
</evidence>
<accession>A0A2A9D5Q7</accession>
<dbReference type="InterPro" id="IPR050351">
    <property type="entry name" value="BphY/WalK/GraS-like"/>
</dbReference>
<dbReference type="InterPro" id="IPR036097">
    <property type="entry name" value="HisK_dim/P_sf"/>
</dbReference>
<keyword evidence="11" id="KW-1133">Transmembrane helix</keyword>
<dbReference type="InterPro" id="IPR003594">
    <property type="entry name" value="HATPase_dom"/>
</dbReference>
<evidence type="ECO:0000256" key="11">
    <source>
        <dbReference type="SAM" id="Phobius"/>
    </source>
</evidence>
<dbReference type="PROSITE" id="PS50109">
    <property type="entry name" value="HIS_KIN"/>
    <property type="match status" value="1"/>
</dbReference>
<dbReference type="PRINTS" id="PR00344">
    <property type="entry name" value="BCTRLSENSOR"/>
</dbReference>
<dbReference type="GO" id="GO:0000156">
    <property type="term" value="F:phosphorelay response regulator activity"/>
    <property type="evidence" value="ECO:0007669"/>
    <property type="project" value="TreeGrafter"/>
</dbReference>
<dbReference type="SUPFAM" id="SSF55874">
    <property type="entry name" value="ATPase domain of HSP90 chaperone/DNA topoisomerase II/histidine kinase"/>
    <property type="match status" value="1"/>
</dbReference>
<feature type="domain" description="Histidine kinase" evidence="12">
    <location>
        <begin position="116"/>
        <end position="335"/>
    </location>
</feature>
<keyword evidence="4" id="KW-0597">Phosphoprotein</keyword>
<dbReference type="RefSeq" id="WP_098470145.1">
    <property type="nucleotide sequence ID" value="NZ_PDJD01000001.1"/>
</dbReference>
<dbReference type="SMART" id="SM00388">
    <property type="entry name" value="HisKA"/>
    <property type="match status" value="1"/>
</dbReference>
<dbReference type="GO" id="GO:0000155">
    <property type="term" value="F:phosphorelay sensor kinase activity"/>
    <property type="evidence" value="ECO:0007669"/>
    <property type="project" value="InterPro"/>
</dbReference>
<evidence type="ECO:0000256" key="7">
    <source>
        <dbReference type="ARBA" id="ARBA00022777"/>
    </source>
</evidence>
<keyword evidence="9" id="KW-0902">Two-component regulatory system</keyword>
<evidence type="ECO:0000256" key="8">
    <source>
        <dbReference type="ARBA" id="ARBA00022840"/>
    </source>
</evidence>
<keyword evidence="7" id="KW-0418">Kinase</keyword>
<dbReference type="GO" id="GO:0005886">
    <property type="term" value="C:plasma membrane"/>
    <property type="evidence" value="ECO:0007669"/>
    <property type="project" value="UniProtKB-SubCell"/>
</dbReference>
<evidence type="ECO:0000256" key="6">
    <source>
        <dbReference type="ARBA" id="ARBA00022741"/>
    </source>
</evidence>
<dbReference type="InterPro" id="IPR005467">
    <property type="entry name" value="His_kinase_dom"/>
</dbReference>
<dbReference type="GO" id="GO:0005524">
    <property type="term" value="F:ATP binding"/>
    <property type="evidence" value="ECO:0007669"/>
    <property type="project" value="UniProtKB-KW"/>
</dbReference>
<dbReference type="OrthoDB" id="9786919at2"/>
<gene>
    <name evidence="13" type="ORF">ATL40_2919</name>
</gene>
<dbReference type="AlphaFoldDB" id="A0A2A9D5Q7"/>
<evidence type="ECO:0000313" key="14">
    <source>
        <dbReference type="Proteomes" id="UP000224915"/>
    </source>
</evidence>
<comment type="subcellular location">
    <subcellularLocation>
        <location evidence="2">Cell membrane</location>
    </subcellularLocation>
</comment>
<evidence type="ECO:0000256" key="3">
    <source>
        <dbReference type="ARBA" id="ARBA00012438"/>
    </source>
</evidence>
<dbReference type="GO" id="GO:0030295">
    <property type="term" value="F:protein kinase activator activity"/>
    <property type="evidence" value="ECO:0007669"/>
    <property type="project" value="TreeGrafter"/>
</dbReference>
<dbReference type="EC" id="2.7.13.3" evidence="3"/>
<evidence type="ECO:0000259" key="12">
    <source>
        <dbReference type="PROSITE" id="PS50109"/>
    </source>
</evidence>
<sequence>MTQRSADERRVRRAALEVGVAVGLASLALVAVIGMIAVTLLVTRSRAEGHPDRRDDRGQVVPWSERVIDVDAALPAVLALCGAAVLVLAVVAWFVARRATRPLSEALRVQRDFVADASHELRTPLTTLSSRIQLAQHHLSRQAEESGETEGRLAADLAAMRRDATVMDDVLTDLLVAAETAGVTAPGGVECEVSGAVEDVMALLEPRARECGVHLRAAAPPGLRVAADPTALTRALLALGDNAVRHSPPDATVTFAAQGSGAVVHLRVQDQGSGIDVADPERLFERFVRAEGSARGFGLGLALVRDIAARFGGRVRVESTSASGTVMLLELPAAEPGGDGSRSRV</sequence>
<dbReference type="InterPro" id="IPR003661">
    <property type="entry name" value="HisK_dim/P_dom"/>
</dbReference>
<dbReference type="EMBL" id="PDJD01000001">
    <property type="protein sequence ID" value="PFG21292.1"/>
    <property type="molecule type" value="Genomic_DNA"/>
</dbReference>
<evidence type="ECO:0000313" key="13">
    <source>
        <dbReference type="EMBL" id="PFG21292.1"/>
    </source>
</evidence>
<evidence type="ECO:0000256" key="1">
    <source>
        <dbReference type="ARBA" id="ARBA00000085"/>
    </source>
</evidence>
<evidence type="ECO:0000256" key="2">
    <source>
        <dbReference type="ARBA" id="ARBA00004236"/>
    </source>
</evidence>
<name>A0A2A9D5Q7_9MICO</name>
<feature type="transmembrane region" description="Helical" evidence="11">
    <location>
        <begin position="72"/>
        <end position="96"/>
    </location>
</feature>